<dbReference type="InterPro" id="IPR017939">
    <property type="entry name" value="G-Glutamylcylcotransferase"/>
</dbReference>
<dbReference type="GO" id="GO:0016740">
    <property type="term" value="F:transferase activity"/>
    <property type="evidence" value="ECO:0007669"/>
    <property type="project" value="UniProtKB-KW"/>
</dbReference>
<dbReference type="PANTHER" id="PTHR12935">
    <property type="entry name" value="GAMMA-GLUTAMYLCYCLOTRANSFERASE"/>
    <property type="match status" value="1"/>
</dbReference>
<dbReference type="PANTHER" id="PTHR12935:SF0">
    <property type="entry name" value="GAMMA-GLUTAMYLCYCLOTRANSFERASE"/>
    <property type="match status" value="1"/>
</dbReference>
<dbReference type="Proteomes" id="UP000053370">
    <property type="component" value="Unassembled WGS sequence"/>
</dbReference>
<dbReference type="SUPFAM" id="SSF110857">
    <property type="entry name" value="Gamma-glutamyl cyclotransferase-like"/>
    <property type="match status" value="1"/>
</dbReference>
<proteinExistence type="predicted"/>
<dbReference type="EMBL" id="DF968179">
    <property type="protein sequence ID" value="GAP39218.1"/>
    <property type="molecule type" value="Genomic_DNA"/>
</dbReference>
<dbReference type="OrthoDB" id="158990at2"/>
<evidence type="ECO:0000313" key="4">
    <source>
        <dbReference type="EMBL" id="GAP39218.1"/>
    </source>
</evidence>
<name>A0A0K8P993_9CHLR</name>
<keyword evidence="4" id="KW-0808">Transferase</keyword>
<dbReference type="AlphaFoldDB" id="A0A0K8P993"/>
<feature type="binding site" evidence="3">
    <location>
        <begin position="3"/>
        <end position="8"/>
    </location>
    <ligand>
        <name>substrate</name>
    </ligand>
</feature>
<dbReference type="RefSeq" id="WP_062277113.1">
    <property type="nucleotide sequence ID" value="NZ_DF968179.1"/>
</dbReference>
<evidence type="ECO:0000256" key="3">
    <source>
        <dbReference type="PIRSR" id="PIRSR617939-2"/>
    </source>
</evidence>
<evidence type="ECO:0000256" key="1">
    <source>
        <dbReference type="ARBA" id="ARBA00023239"/>
    </source>
</evidence>
<gene>
    <name evidence="4" type="ORF">ATC1_11139</name>
</gene>
<evidence type="ECO:0000313" key="5">
    <source>
        <dbReference type="Proteomes" id="UP000053370"/>
    </source>
</evidence>
<feature type="binding site" evidence="3">
    <location>
        <position position="120"/>
    </location>
    <ligand>
        <name>substrate</name>
    </ligand>
</feature>
<protein>
    <submittedName>
        <fullName evidence="4">Uncharacterized conserved protein YtfP, gamma-glutamylcyclotransferase (GGCT)/AIG2-like family</fullName>
    </submittedName>
</protein>
<evidence type="ECO:0000256" key="2">
    <source>
        <dbReference type="PIRSR" id="PIRSR617939-1"/>
    </source>
</evidence>
<feature type="active site" description="Proton acceptor" evidence="2">
    <location>
        <position position="78"/>
    </location>
</feature>
<accession>A0A0K8P993</accession>
<keyword evidence="1" id="KW-0456">Lyase</keyword>
<dbReference type="STRING" id="1678840.ATC1_11139"/>
<dbReference type="InterPro" id="IPR013024">
    <property type="entry name" value="GGCT-like"/>
</dbReference>
<keyword evidence="5" id="KW-1185">Reference proteome</keyword>
<organism evidence="4">
    <name type="scientific">Flexilinea flocculi</name>
    <dbReference type="NCBI Taxonomy" id="1678840"/>
    <lineage>
        <taxon>Bacteria</taxon>
        <taxon>Bacillati</taxon>
        <taxon>Chloroflexota</taxon>
        <taxon>Anaerolineae</taxon>
        <taxon>Anaerolineales</taxon>
        <taxon>Anaerolineaceae</taxon>
        <taxon>Flexilinea</taxon>
    </lineage>
</organism>
<dbReference type="InterPro" id="IPR036568">
    <property type="entry name" value="GGCT-like_sf"/>
</dbReference>
<dbReference type="GO" id="GO:0003839">
    <property type="term" value="F:gamma-glutamylcyclotransferase activity"/>
    <property type="evidence" value="ECO:0007669"/>
    <property type="project" value="InterPro"/>
</dbReference>
<dbReference type="Gene3D" id="3.10.490.10">
    <property type="entry name" value="Gamma-glutamyl cyclotransferase-like"/>
    <property type="match status" value="1"/>
</dbReference>
<sequence>MLYFSYGSFMSMDVLKQHCPSAKKISTAVLPNFEVVFNYYSKNYKGGCTGAEFVPGKIAYGVLYDISEEEMLHLDQVEGVYSAKYFRQEVVIITEEGRLEKAFIYRTTNPSGPHETTRAYLGKLLVGAKENHLPDEYVEKLQRHFDSLPES</sequence>
<dbReference type="Pfam" id="PF13772">
    <property type="entry name" value="AIG2_2"/>
    <property type="match status" value="1"/>
</dbReference>
<dbReference type="CDD" id="cd06661">
    <property type="entry name" value="GGCT_like"/>
    <property type="match status" value="1"/>
</dbReference>
<reference evidence="4" key="1">
    <citation type="journal article" date="2015" name="Genome Announc.">
        <title>Draft Genome Sequence of Anaerolineae Strain TC1, a Novel Isolate from a Methanogenic Wastewater Treatment System.</title>
        <authorList>
            <person name="Matsuura N."/>
            <person name="Tourlousse D.M."/>
            <person name="Sun L."/>
            <person name="Toyonaga M."/>
            <person name="Kuroda K."/>
            <person name="Ohashi A."/>
            <person name="Cruz R."/>
            <person name="Yamaguchi T."/>
            <person name="Sekiguchi Y."/>
        </authorList>
    </citation>
    <scope>NUCLEOTIDE SEQUENCE [LARGE SCALE GENOMIC DNA]</scope>
    <source>
        <strain evidence="4">TC1</strain>
    </source>
</reference>